<protein>
    <recommendedName>
        <fullName evidence="1">Cupin type-1 domain-containing protein</fullName>
    </recommendedName>
</protein>
<proteinExistence type="predicted"/>
<dbReference type="InterPro" id="IPR014710">
    <property type="entry name" value="RmlC-like_jellyroll"/>
</dbReference>
<dbReference type="Pfam" id="PF00190">
    <property type="entry name" value="Cupin_1"/>
    <property type="match status" value="1"/>
</dbReference>
<dbReference type="AlphaFoldDB" id="A0A3D8S9R2"/>
<evidence type="ECO:0000259" key="1">
    <source>
        <dbReference type="Pfam" id="PF00190"/>
    </source>
</evidence>
<evidence type="ECO:0000313" key="3">
    <source>
        <dbReference type="Proteomes" id="UP000256645"/>
    </source>
</evidence>
<dbReference type="SUPFAM" id="SSF51182">
    <property type="entry name" value="RmlC-like cupins"/>
    <property type="match status" value="1"/>
</dbReference>
<dbReference type="EMBL" id="PDLM01000003">
    <property type="protein sequence ID" value="RDW82871.1"/>
    <property type="molecule type" value="Genomic_DNA"/>
</dbReference>
<accession>A0A3D8S9R2</accession>
<dbReference type="Gene3D" id="2.60.120.10">
    <property type="entry name" value="Jelly Rolls"/>
    <property type="match status" value="1"/>
</dbReference>
<reference evidence="2 3" key="1">
    <citation type="journal article" date="2018" name="IMA Fungus">
        <title>IMA Genome-F 9: Draft genome sequence of Annulohypoxylon stygium, Aspergillus mulundensis, Berkeleyomyces basicola (syn. Thielaviopsis basicola), Ceratocystis smalleyi, two Cercospora beticola strains, Coleophoma cylindrospora, Fusarium fracticaudum, Phialophora cf. hyalina, and Morchella septimelata.</title>
        <authorList>
            <person name="Wingfield B.D."/>
            <person name="Bills G.F."/>
            <person name="Dong Y."/>
            <person name="Huang W."/>
            <person name="Nel W.J."/>
            <person name="Swalarsk-Parry B.S."/>
            <person name="Vaghefi N."/>
            <person name="Wilken P.M."/>
            <person name="An Z."/>
            <person name="de Beer Z.W."/>
            <person name="De Vos L."/>
            <person name="Chen L."/>
            <person name="Duong T.A."/>
            <person name="Gao Y."/>
            <person name="Hammerbacher A."/>
            <person name="Kikkert J.R."/>
            <person name="Li Y."/>
            <person name="Li H."/>
            <person name="Li K."/>
            <person name="Li Q."/>
            <person name="Liu X."/>
            <person name="Ma X."/>
            <person name="Naidoo K."/>
            <person name="Pethybridge S.J."/>
            <person name="Sun J."/>
            <person name="Steenkamp E.T."/>
            <person name="van der Nest M.A."/>
            <person name="van Wyk S."/>
            <person name="Wingfield M.J."/>
            <person name="Xiong C."/>
            <person name="Yue Q."/>
            <person name="Zhang X."/>
        </authorList>
    </citation>
    <scope>NUCLEOTIDE SEQUENCE [LARGE SCALE GENOMIC DNA]</scope>
    <source>
        <strain evidence="2 3">BP6252</strain>
    </source>
</reference>
<dbReference type="Proteomes" id="UP000256645">
    <property type="component" value="Unassembled WGS sequence"/>
</dbReference>
<feature type="domain" description="Cupin type-1" evidence="1">
    <location>
        <begin position="41"/>
        <end position="100"/>
    </location>
</feature>
<sequence length="129" mass="13975">MALKQPISVPSICAKVTIPFSQTLVANLNDSYDIKHALLDGSVPFHNHIDSDEAFYLLSGELTIEISNYGDQGNNGNTESVEIINIKVGDFFVVPKAVFHRPVGKSAHVLVVEKKGIPGGNGEMVKEIE</sequence>
<dbReference type="OrthoDB" id="204928at2759"/>
<comment type="caution">
    <text evidence="2">The sequence shown here is derived from an EMBL/GenBank/DDBJ whole genome shotgun (WGS) entry which is preliminary data.</text>
</comment>
<name>A0A3D8S9R2_9HELO</name>
<gene>
    <name evidence="2" type="ORF">BP6252_03983</name>
</gene>
<evidence type="ECO:0000313" key="2">
    <source>
        <dbReference type="EMBL" id="RDW82871.1"/>
    </source>
</evidence>
<dbReference type="InterPro" id="IPR006045">
    <property type="entry name" value="Cupin_1"/>
</dbReference>
<dbReference type="STRING" id="1849047.A0A3D8S9R2"/>
<dbReference type="InterPro" id="IPR011051">
    <property type="entry name" value="RmlC_Cupin_sf"/>
</dbReference>
<organism evidence="2 3">
    <name type="scientific">Coleophoma cylindrospora</name>
    <dbReference type="NCBI Taxonomy" id="1849047"/>
    <lineage>
        <taxon>Eukaryota</taxon>
        <taxon>Fungi</taxon>
        <taxon>Dikarya</taxon>
        <taxon>Ascomycota</taxon>
        <taxon>Pezizomycotina</taxon>
        <taxon>Leotiomycetes</taxon>
        <taxon>Helotiales</taxon>
        <taxon>Dermateaceae</taxon>
        <taxon>Coleophoma</taxon>
    </lineage>
</organism>
<keyword evidence="3" id="KW-1185">Reference proteome</keyword>